<dbReference type="RefSeq" id="WP_380054760.1">
    <property type="nucleotide sequence ID" value="NZ_JBHSWB010000001.1"/>
</dbReference>
<protein>
    <recommendedName>
        <fullName evidence="5">ATP-grasp domain-containing protein</fullName>
    </recommendedName>
</protein>
<evidence type="ECO:0000256" key="3">
    <source>
        <dbReference type="ARBA" id="ARBA00022840"/>
    </source>
</evidence>
<keyword evidence="3 4" id="KW-0067">ATP-binding</keyword>
<proteinExistence type="predicted"/>
<dbReference type="PROSITE" id="PS50975">
    <property type="entry name" value="ATP_GRASP"/>
    <property type="match status" value="1"/>
</dbReference>
<dbReference type="InterPro" id="IPR052032">
    <property type="entry name" value="ATP-dep_AA_Ligase"/>
</dbReference>
<evidence type="ECO:0000256" key="2">
    <source>
        <dbReference type="ARBA" id="ARBA00022741"/>
    </source>
</evidence>
<gene>
    <name evidence="6" type="ORF">ACFP90_06140</name>
</gene>
<keyword evidence="7" id="KW-1185">Reference proteome</keyword>
<dbReference type="SUPFAM" id="SSF56059">
    <property type="entry name" value="Glutathione synthetase ATP-binding domain-like"/>
    <property type="match status" value="1"/>
</dbReference>
<accession>A0ABW1ZIJ2</accession>
<dbReference type="Proteomes" id="UP001596317">
    <property type="component" value="Unassembled WGS sequence"/>
</dbReference>
<keyword evidence="1" id="KW-0436">Ligase</keyword>
<sequence>MASAASFRDKVLARAQVQAAGVPAHPGAALNGPLDLLDFVAAHGLPVFVKPRTSSGSVFGRQIADPAALTAFLESGFAPRVPYAEYVSDLCVETFHPGRLYHVDGIAVGAQVAWSWPSQYLTPGLEIGAFAQTQVVGSFMLSRQDPLFGPLQTYARAVCAALNLPSGHTFHAEIFVHEDGSLSLCEIACRTGGGRINDTLHRAGGPNLNEWQCRLQAGMVDEAAAQAHLQALEPAQLCGWLLFPPQEGVCLRVPDFTELPGVQAAQLNIAPGEAGWARGFSGDAAGHVVMGAPDGPALARAMGAALARVQEGLVFGPAEAVLPPC</sequence>
<dbReference type="Gene3D" id="3.30.1490.20">
    <property type="entry name" value="ATP-grasp fold, A domain"/>
    <property type="match status" value="1"/>
</dbReference>
<organism evidence="6 7">
    <name type="scientific">Deinococcus multiflagellatus</name>
    <dbReference type="NCBI Taxonomy" id="1656887"/>
    <lineage>
        <taxon>Bacteria</taxon>
        <taxon>Thermotogati</taxon>
        <taxon>Deinococcota</taxon>
        <taxon>Deinococci</taxon>
        <taxon>Deinococcales</taxon>
        <taxon>Deinococcaceae</taxon>
        <taxon>Deinococcus</taxon>
    </lineage>
</organism>
<keyword evidence="2 4" id="KW-0547">Nucleotide-binding</keyword>
<dbReference type="InterPro" id="IPR013815">
    <property type="entry name" value="ATP_grasp_subdomain_1"/>
</dbReference>
<evidence type="ECO:0000313" key="6">
    <source>
        <dbReference type="EMBL" id="MFC6659976.1"/>
    </source>
</evidence>
<evidence type="ECO:0000259" key="5">
    <source>
        <dbReference type="PROSITE" id="PS50975"/>
    </source>
</evidence>
<evidence type="ECO:0000256" key="1">
    <source>
        <dbReference type="ARBA" id="ARBA00022598"/>
    </source>
</evidence>
<dbReference type="EMBL" id="JBHSWB010000001">
    <property type="protein sequence ID" value="MFC6659976.1"/>
    <property type="molecule type" value="Genomic_DNA"/>
</dbReference>
<dbReference type="Gene3D" id="3.30.470.20">
    <property type="entry name" value="ATP-grasp fold, B domain"/>
    <property type="match status" value="1"/>
</dbReference>
<name>A0ABW1ZIJ2_9DEIO</name>
<evidence type="ECO:0000313" key="7">
    <source>
        <dbReference type="Proteomes" id="UP001596317"/>
    </source>
</evidence>
<feature type="domain" description="ATP-grasp" evidence="5">
    <location>
        <begin position="14"/>
        <end position="217"/>
    </location>
</feature>
<comment type="caution">
    <text evidence="6">The sequence shown here is derived from an EMBL/GenBank/DDBJ whole genome shotgun (WGS) entry which is preliminary data.</text>
</comment>
<dbReference type="PANTHER" id="PTHR43585:SF2">
    <property type="entry name" value="ATP-GRASP ENZYME FSQD"/>
    <property type="match status" value="1"/>
</dbReference>
<reference evidence="7" key="1">
    <citation type="journal article" date="2019" name="Int. J. Syst. Evol. Microbiol.">
        <title>The Global Catalogue of Microorganisms (GCM) 10K type strain sequencing project: providing services to taxonomists for standard genome sequencing and annotation.</title>
        <authorList>
            <consortium name="The Broad Institute Genomics Platform"/>
            <consortium name="The Broad Institute Genome Sequencing Center for Infectious Disease"/>
            <person name="Wu L."/>
            <person name="Ma J."/>
        </authorList>
    </citation>
    <scope>NUCLEOTIDE SEQUENCE [LARGE SCALE GENOMIC DNA]</scope>
    <source>
        <strain evidence="7">CCUG 63830</strain>
    </source>
</reference>
<evidence type="ECO:0000256" key="4">
    <source>
        <dbReference type="PROSITE-ProRule" id="PRU00409"/>
    </source>
</evidence>
<dbReference type="PANTHER" id="PTHR43585">
    <property type="entry name" value="FUMIPYRROLE BIOSYNTHESIS PROTEIN C"/>
    <property type="match status" value="1"/>
</dbReference>
<dbReference type="InterPro" id="IPR011761">
    <property type="entry name" value="ATP-grasp"/>
</dbReference>